<dbReference type="EMBL" id="QTSX02003673">
    <property type="protein sequence ID" value="KAJ9068942.1"/>
    <property type="molecule type" value="Genomic_DNA"/>
</dbReference>
<sequence length="183" mass="20530">MLDMKGMLDIPSMPPMPRMPKMPPMPAPIRIRDNKPYLLSNHQFKCEGSSSLTVTLPNKTGHQAYLYPVVQKNQNIKLFKRTSGKYVKDNSSMKLPEGKDPGSTDLSVLAKYQIKKVLYTSKNKNPKYSVYVIPPKVSPGTVKGKPNKLTFDIQVAFECRTKGNNIQQESLSFPIVVTSNART</sequence>
<evidence type="ECO:0000313" key="2">
    <source>
        <dbReference type="Proteomes" id="UP001165960"/>
    </source>
</evidence>
<organism evidence="1 2">
    <name type="scientific">Entomophthora muscae</name>
    <dbReference type="NCBI Taxonomy" id="34485"/>
    <lineage>
        <taxon>Eukaryota</taxon>
        <taxon>Fungi</taxon>
        <taxon>Fungi incertae sedis</taxon>
        <taxon>Zoopagomycota</taxon>
        <taxon>Entomophthoromycotina</taxon>
        <taxon>Entomophthoromycetes</taxon>
        <taxon>Entomophthorales</taxon>
        <taxon>Entomophthoraceae</taxon>
        <taxon>Entomophthora</taxon>
    </lineage>
</organism>
<keyword evidence="2" id="KW-1185">Reference proteome</keyword>
<gene>
    <name evidence="1" type="ORF">DSO57_1023482</name>
</gene>
<accession>A0ACC2T3S0</accession>
<comment type="caution">
    <text evidence="1">The sequence shown here is derived from an EMBL/GenBank/DDBJ whole genome shotgun (WGS) entry which is preliminary data.</text>
</comment>
<evidence type="ECO:0000313" key="1">
    <source>
        <dbReference type="EMBL" id="KAJ9068942.1"/>
    </source>
</evidence>
<reference evidence="1" key="1">
    <citation type="submission" date="2022-04" db="EMBL/GenBank/DDBJ databases">
        <title>Genome of the entomopathogenic fungus Entomophthora muscae.</title>
        <authorList>
            <person name="Elya C."/>
            <person name="Lovett B.R."/>
            <person name="Lee E."/>
            <person name="Macias A.M."/>
            <person name="Hajek A.E."/>
            <person name="De Bivort B.L."/>
            <person name="Kasson M.T."/>
            <person name="De Fine Licht H.H."/>
            <person name="Stajich J.E."/>
        </authorList>
    </citation>
    <scope>NUCLEOTIDE SEQUENCE</scope>
    <source>
        <strain evidence="1">Berkeley</strain>
    </source>
</reference>
<proteinExistence type="predicted"/>
<dbReference type="Proteomes" id="UP001165960">
    <property type="component" value="Unassembled WGS sequence"/>
</dbReference>
<protein>
    <submittedName>
        <fullName evidence="1">Uncharacterized protein</fullName>
    </submittedName>
</protein>
<name>A0ACC2T3S0_9FUNG</name>